<comment type="caution">
    <text evidence="6">The sequence shown here is derived from an EMBL/GenBank/DDBJ whole genome shotgun (WGS) entry which is preliminary data.</text>
</comment>
<dbReference type="FunFam" id="3.30.460.10:FF:000038">
    <property type="entry name" value="Topoisomerase-related function protein-like protein"/>
    <property type="match status" value="1"/>
</dbReference>
<dbReference type="AlphaFoldDB" id="A0A1G4I9S7"/>
<dbReference type="EMBL" id="CZPT02001112">
    <property type="protein sequence ID" value="SCU68949.1"/>
    <property type="molecule type" value="Genomic_DNA"/>
</dbReference>
<dbReference type="GO" id="GO:0031499">
    <property type="term" value="C:TRAMP complex"/>
    <property type="evidence" value="ECO:0007669"/>
    <property type="project" value="TreeGrafter"/>
</dbReference>
<evidence type="ECO:0000256" key="3">
    <source>
        <dbReference type="SAM" id="MobiDB-lite"/>
    </source>
</evidence>
<feature type="compositionally biased region" description="Basic and acidic residues" evidence="3">
    <location>
        <begin position="712"/>
        <end position="728"/>
    </location>
</feature>
<organism evidence="6 7">
    <name type="scientific">Trypanosoma equiperdum</name>
    <dbReference type="NCBI Taxonomy" id="5694"/>
    <lineage>
        <taxon>Eukaryota</taxon>
        <taxon>Discoba</taxon>
        <taxon>Euglenozoa</taxon>
        <taxon>Kinetoplastea</taxon>
        <taxon>Metakinetoplastina</taxon>
        <taxon>Trypanosomatida</taxon>
        <taxon>Trypanosomatidae</taxon>
        <taxon>Trypanosoma</taxon>
    </lineage>
</organism>
<proteinExistence type="predicted"/>
<dbReference type="GO" id="GO:0043634">
    <property type="term" value="P:polyadenylation-dependent ncRNA catabolic process"/>
    <property type="evidence" value="ECO:0007669"/>
    <property type="project" value="TreeGrafter"/>
</dbReference>
<keyword evidence="1" id="KW-0479">Metal-binding</keyword>
<evidence type="ECO:0000256" key="2">
    <source>
        <dbReference type="ARBA" id="ARBA00022842"/>
    </source>
</evidence>
<feature type="region of interest" description="Disordered" evidence="3">
    <location>
        <begin position="565"/>
        <end position="589"/>
    </location>
</feature>
<accession>A0A1G4I9S7</accession>
<dbReference type="SUPFAM" id="SSF81301">
    <property type="entry name" value="Nucleotidyltransferase"/>
    <property type="match status" value="1"/>
</dbReference>
<dbReference type="GO" id="GO:0031123">
    <property type="term" value="P:RNA 3'-end processing"/>
    <property type="evidence" value="ECO:0007669"/>
    <property type="project" value="TreeGrafter"/>
</dbReference>
<dbReference type="Pfam" id="PF22600">
    <property type="entry name" value="MTPAP-like_central"/>
    <property type="match status" value="1"/>
</dbReference>
<dbReference type="Pfam" id="PF03828">
    <property type="entry name" value="PAP_assoc"/>
    <property type="match status" value="1"/>
</dbReference>
<feature type="compositionally biased region" description="Polar residues" evidence="3">
    <location>
        <begin position="729"/>
        <end position="746"/>
    </location>
</feature>
<dbReference type="GO" id="GO:0005739">
    <property type="term" value="C:mitochondrion"/>
    <property type="evidence" value="ECO:0007669"/>
    <property type="project" value="UniProtKB-ARBA"/>
</dbReference>
<evidence type="ECO:0000313" key="7">
    <source>
        <dbReference type="Proteomes" id="UP000195570"/>
    </source>
</evidence>
<dbReference type="Gene3D" id="3.30.460.10">
    <property type="entry name" value="Beta Polymerase, domain 2"/>
    <property type="match status" value="1"/>
</dbReference>
<dbReference type="GO" id="GO:0005730">
    <property type="term" value="C:nucleolus"/>
    <property type="evidence" value="ECO:0007669"/>
    <property type="project" value="TreeGrafter"/>
</dbReference>
<evidence type="ECO:0000313" key="6">
    <source>
        <dbReference type="EMBL" id="SCU68949.1"/>
    </source>
</evidence>
<dbReference type="GO" id="GO:1990817">
    <property type="term" value="F:poly(A) RNA polymerase activity"/>
    <property type="evidence" value="ECO:0007669"/>
    <property type="project" value="InterPro"/>
</dbReference>
<feature type="region of interest" description="Disordered" evidence="3">
    <location>
        <begin position="701"/>
        <end position="746"/>
    </location>
</feature>
<dbReference type="SUPFAM" id="SSF81631">
    <property type="entry name" value="PAP/OAS1 substrate-binding domain"/>
    <property type="match status" value="1"/>
</dbReference>
<feature type="domain" description="Poly(A) RNA polymerase mitochondrial-like central palm" evidence="5">
    <location>
        <begin position="324"/>
        <end position="452"/>
    </location>
</feature>
<evidence type="ECO:0000256" key="1">
    <source>
        <dbReference type="ARBA" id="ARBA00022723"/>
    </source>
</evidence>
<dbReference type="InterPro" id="IPR045862">
    <property type="entry name" value="Trf4-like"/>
</dbReference>
<dbReference type="CDD" id="cd05402">
    <property type="entry name" value="NT_PAP_TUTase"/>
    <property type="match status" value="1"/>
</dbReference>
<gene>
    <name evidence="6" type="ORF">TEOVI_000726100</name>
</gene>
<dbReference type="VEuPathDB" id="TriTrypDB:TEOVI_000726100"/>
<dbReference type="Proteomes" id="UP000195570">
    <property type="component" value="Unassembled WGS sequence"/>
</dbReference>
<dbReference type="FunFam" id="1.10.1410.10:FF:000027">
    <property type="entry name" value="Topoisomerase-related function protein-like protein"/>
    <property type="match status" value="1"/>
</dbReference>
<dbReference type="InterPro" id="IPR054708">
    <property type="entry name" value="MTPAP-like_central"/>
</dbReference>
<reference evidence="6" key="1">
    <citation type="submission" date="2016-09" db="EMBL/GenBank/DDBJ databases">
        <authorList>
            <person name="Hebert L."/>
            <person name="Moumen B."/>
        </authorList>
    </citation>
    <scope>NUCLEOTIDE SEQUENCE [LARGE SCALE GENOMIC DNA]</scope>
    <source>
        <strain evidence="6">OVI</strain>
    </source>
</reference>
<dbReference type="GO" id="GO:0003729">
    <property type="term" value="F:mRNA binding"/>
    <property type="evidence" value="ECO:0007669"/>
    <property type="project" value="TreeGrafter"/>
</dbReference>
<feature type="domain" description="PAP-associated" evidence="4">
    <location>
        <begin position="518"/>
        <end position="574"/>
    </location>
</feature>
<dbReference type="GeneID" id="92381195"/>
<keyword evidence="2" id="KW-0460">Magnesium</keyword>
<feature type="region of interest" description="Disordered" evidence="3">
    <location>
        <begin position="1"/>
        <end position="76"/>
    </location>
</feature>
<dbReference type="InterPro" id="IPR002058">
    <property type="entry name" value="PAP_assoc"/>
</dbReference>
<name>A0A1G4I9S7_TRYEQ</name>
<protein>
    <submittedName>
        <fullName evidence="6">NPAPL</fullName>
    </submittedName>
</protein>
<dbReference type="PANTHER" id="PTHR23092:SF47">
    <property type="entry name" value="POLYMERASE SIGMA, PUTATIVE-RELATED"/>
    <property type="match status" value="1"/>
</dbReference>
<dbReference type="InterPro" id="IPR043519">
    <property type="entry name" value="NT_sf"/>
</dbReference>
<sequence>MKDRSAAVHVGSEDVPTARARGAARNKATSSKNRPGRTPICGKDAEENALADEPAKPTSPVAVDSSDAAVDRCGSVSTRNRAGDAITNKRSKVVDIPPPAPSVGLFSKFQERRGDFSSDWMLLQEENAANQPSEPPIAAELVMKLRERQAQMQISRDEVTLKTTGSSAVKNRDEGRLEALNEELRKQGADDGKSDSDVEYVPQEDTRGYRSLKQQGGEETTVVGSAVAAPSTNSDEAEKGFLDDFLGFSKGDSEKNADSRYAVQATVTLKNGKCVLASDEVSSGQGGYDPGHSYLGEETRSVPLWCVGRLTGQKEYAKDAAIALHQEICDFVKFHQPTEAEIAIRCLVEAEVVTIAKQLWPKCEPVVFGSMATGLLLPLSDVDITILNVDVPTEEALRLLAREISLSGICNTAYPQLVLKAKVPLLKFQHCGSLLDVDISINARDGPRNTLIVIDLLKHYREAEPLIVVVKYFLHQRGMDEPYHGGLGSFALTLMAISFLQQHPIYTGSPDQRLYCGLGRLLVDFFRYYGMYFRYDRCGLSVVGTGRCFKRTDVCASSVRPMTNGANSSLGRGGPQSGPPQVLLEDPGCPENNAASSLRNFNVIATSFTHAFRALTAVFEPNRRPGSSSPDALHIDQRPTLLSRILHVDGESVKRRQAIIEAHGSLLQDPNGRLVLQQVVDEHKQRRERMLENVSLLSCPPTSDRLVSHKRPREDSNEDKFSKSRRGDSCSSNDSSVRTARSLTRR</sequence>
<dbReference type="GO" id="GO:0046872">
    <property type="term" value="F:metal ion binding"/>
    <property type="evidence" value="ECO:0007669"/>
    <property type="project" value="UniProtKB-KW"/>
</dbReference>
<dbReference type="RefSeq" id="XP_067080010.1">
    <property type="nucleotide sequence ID" value="XM_067223909.1"/>
</dbReference>
<dbReference type="PANTHER" id="PTHR23092">
    <property type="entry name" value="POLY(A) RNA POLYMERASE"/>
    <property type="match status" value="1"/>
</dbReference>
<evidence type="ECO:0000259" key="5">
    <source>
        <dbReference type="Pfam" id="PF22600"/>
    </source>
</evidence>
<evidence type="ECO:0000259" key="4">
    <source>
        <dbReference type="Pfam" id="PF03828"/>
    </source>
</evidence>
<keyword evidence="7" id="KW-1185">Reference proteome</keyword>
<dbReference type="Gene3D" id="1.10.1410.10">
    <property type="match status" value="1"/>
</dbReference>